<dbReference type="OrthoDB" id="10560149at2759"/>
<dbReference type="AlphaFoldDB" id="A0A0F7ZUN9"/>
<name>A0A0F7ZUN9_9HYPO</name>
<feature type="compositionally biased region" description="Polar residues" evidence="1">
    <location>
        <begin position="210"/>
        <end position="221"/>
    </location>
</feature>
<reference evidence="3 4" key="1">
    <citation type="journal article" date="2014" name="Genome Biol. Evol.">
        <title>Comparative genomics and transcriptomics analyses reveal divergent lifestyle features of nematode endoparasitic fungus Hirsutella minnesotensis.</title>
        <authorList>
            <person name="Lai Y."/>
            <person name="Liu K."/>
            <person name="Zhang X."/>
            <person name="Zhang X."/>
            <person name="Li K."/>
            <person name="Wang N."/>
            <person name="Shu C."/>
            <person name="Wu Y."/>
            <person name="Wang C."/>
            <person name="Bushley K.E."/>
            <person name="Xiang M."/>
            <person name="Liu X."/>
        </authorList>
    </citation>
    <scope>NUCLEOTIDE SEQUENCE [LARGE SCALE GENOMIC DNA]</scope>
    <source>
        <strain evidence="3 4">3608</strain>
    </source>
</reference>
<proteinExistence type="predicted"/>
<feature type="signal peptide" evidence="2">
    <location>
        <begin position="1"/>
        <end position="19"/>
    </location>
</feature>
<evidence type="ECO:0000313" key="3">
    <source>
        <dbReference type="EMBL" id="KJZ75193.1"/>
    </source>
</evidence>
<dbReference type="Proteomes" id="UP000054481">
    <property type="component" value="Unassembled WGS sequence"/>
</dbReference>
<accession>A0A0F7ZUN9</accession>
<evidence type="ECO:0000256" key="2">
    <source>
        <dbReference type="SAM" id="SignalP"/>
    </source>
</evidence>
<sequence>MRVTTIFAFTSLLATSISANDIPALSHASTAASSHEVHPVQHSEKRAMLLGARAATTARVAAERKGAVGNIEETVSVSCEFREGRAQGLPRRFLAAAGQGHSRIIVEHFGIFQSAVQIKVPKAEAKGKLNPQLIGGAPSQASKLKDDGTGAVDAVKLAIKGIQPGPAASLVDGRSKIADLQDKNAPVPLDLISDILPKLEAQLFAAAGQNPAQGEQESPLENDQVIEAFAETSREQVE</sequence>
<keyword evidence="2" id="KW-0732">Signal</keyword>
<evidence type="ECO:0000313" key="4">
    <source>
        <dbReference type="Proteomes" id="UP000054481"/>
    </source>
</evidence>
<keyword evidence="4" id="KW-1185">Reference proteome</keyword>
<organism evidence="3 4">
    <name type="scientific">Hirsutella minnesotensis 3608</name>
    <dbReference type="NCBI Taxonomy" id="1043627"/>
    <lineage>
        <taxon>Eukaryota</taxon>
        <taxon>Fungi</taxon>
        <taxon>Dikarya</taxon>
        <taxon>Ascomycota</taxon>
        <taxon>Pezizomycotina</taxon>
        <taxon>Sordariomycetes</taxon>
        <taxon>Hypocreomycetidae</taxon>
        <taxon>Hypocreales</taxon>
        <taxon>Ophiocordycipitaceae</taxon>
        <taxon>Hirsutella</taxon>
    </lineage>
</organism>
<protein>
    <submittedName>
        <fullName evidence="3">Uncharacterized protein</fullName>
    </submittedName>
</protein>
<evidence type="ECO:0000256" key="1">
    <source>
        <dbReference type="SAM" id="MobiDB-lite"/>
    </source>
</evidence>
<gene>
    <name evidence="3" type="ORF">HIM_05387</name>
</gene>
<dbReference type="EMBL" id="KQ030519">
    <property type="protein sequence ID" value="KJZ75193.1"/>
    <property type="molecule type" value="Genomic_DNA"/>
</dbReference>
<feature type="chain" id="PRO_5002526137" evidence="2">
    <location>
        <begin position="20"/>
        <end position="238"/>
    </location>
</feature>
<feature type="region of interest" description="Disordered" evidence="1">
    <location>
        <begin position="207"/>
        <end position="238"/>
    </location>
</feature>